<sequence length="184" mass="20133">MGRANTVSIAPQFHAYQSQIPSGSLINLGGIYNPALQAQYRHPHPGSILIQSLQHSKSSSALNHPVNPAQRSVRFEEPENSPSDASSSSSRDKNKKGSHHSGHQSSRVHRAGNGAGKPHREAESHHHHGPKVRRSKSFGSTSEMAQVLERITQEVSEEMRRNMSNRGDPNVTEYGDDPLEALAL</sequence>
<dbReference type="EMBL" id="OB718630">
    <property type="protein sequence ID" value="CAD7239210.1"/>
    <property type="molecule type" value="Genomic_DNA"/>
</dbReference>
<name>A0A7R8WY64_9CRUS</name>
<evidence type="ECO:0000256" key="1">
    <source>
        <dbReference type="SAM" id="MobiDB-lite"/>
    </source>
</evidence>
<accession>A0A7R8WY64</accession>
<organism evidence="2">
    <name type="scientific">Cyprideis torosa</name>
    <dbReference type="NCBI Taxonomy" id="163714"/>
    <lineage>
        <taxon>Eukaryota</taxon>
        <taxon>Metazoa</taxon>
        <taxon>Ecdysozoa</taxon>
        <taxon>Arthropoda</taxon>
        <taxon>Crustacea</taxon>
        <taxon>Oligostraca</taxon>
        <taxon>Ostracoda</taxon>
        <taxon>Podocopa</taxon>
        <taxon>Podocopida</taxon>
        <taxon>Cytherocopina</taxon>
        <taxon>Cytheroidea</taxon>
        <taxon>Cytherideidae</taxon>
        <taxon>Cyprideis</taxon>
    </lineage>
</organism>
<reference evidence="2" key="1">
    <citation type="submission" date="2020-11" db="EMBL/GenBank/DDBJ databases">
        <authorList>
            <person name="Tran Van P."/>
        </authorList>
    </citation>
    <scope>NUCLEOTIDE SEQUENCE</scope>
</reference>
<evidence type="ECO:0000313" key="2">
    <source>
        <dbReference type="EMBL" id="CAD7239210.1"/>
    </source>
</evidence>
<feature type="region of interest" description="Disordered" evidence="1">
    <location>
        <begin position="55"/>
        <end position="184"/>
    </location>
</feature>
<gene>
    <name evidence="2" type="ORF">CTOB1V02_LOCUS17025</name>
</gene>
<feature type="compositionally biased region" description="Basic residues" evidence="1">
    <location>
        <begin position="125"/>
        <end position="136"/>
    </location>
</feature>
<feature type="compositionally biased region" description="Acidic residues" evidence="1">
    <location>
        <begin position="174"/>
        <end position="184"/>
    </location>
</feature>
<proteinExistence type="predicted"/>
<protein>
    <submittedName>
        <fullName evidence="2">Uncharacterized protein</fullName>
    </submittedName>
</protein>
<dbReference type="AlphaFoldDB" id="A0A7R8WY64"/>
<feature type="non-terminal residue" evidence="2">
    <location>
        <position position="1"/>
    </location>
</feature>
<feature type="compositionally biased region" description="Basic residues" evidence="1">
    <location>
        <begin position="93"/>
        <end position="110"/>
    </location>
</feature>